<evidence type="ECO:0000259" key="2">
    <source>
        <dbReference type="Pfam" id="PF18962"/>
    </source>
</evidence>
<keyword evidence="4" id="KW-1185">Reference proteome</keyword>
<dbReference type="Pfam" id="PF18962">
    <property type="entry name" value="Por_Secre_tail"/>
    <property type="match status" value="1"/>
</dbReference>
<evidence type="ECO:0000313" key="3">
    <source>
        <dbReference type="EMBL" id="KXO00067.1"/>
    </source>
</evidence>
<dbReference type="EMBL" id="JRWG01000003">
    <property type="protein sequence ID" value="KXO00067.1"/>
    <property type="molecule type" value="Genomic_DNA"/>
</dbReference>
<dbReference type="AlphaFoldDB" id="A0A137RIQ7"/>
<gene>
    <name evidence="3" type="ORF">LS48_06225</name>
</gene>
<evidence type="ECO:0000256" key="1">
    <source>
        <dbReference type="ARBA" id="ARBA00022729"/>
    </source>
</evidence>
<keyword evidence="1" id="KW-0732">Signal</keyword>
<protein>
    <recommendedName>
        <fullName evidence="2">Secretion system C-terminal sorting domain-containing protein</fullName>
    </recommendedName>
</protein>
<dbReference type="OrthoDB" id="975384at2"/>
<reference evidence="3 4" key="2">
    <citation type="journal article" date="2016" name="Int. J. Syst. Evol. Microbiol.">
        <title>Vitellibacter aquimaris sp. nov., a marine bacterium isolated from seawater.</title>
        <authorList>
            <person name="Thevarajoo S."/>
            <person name="Selvaratnam C."/>
            <person name="Goh K.M."/>
            <person name="Hong K.W."/>
            <person name="Chan X.Y."/>
            <person name="Chan K.G."/>
            <person name="Chong C.S."/>
        </authorList>
    </citation>
    <scope>NUCLEOTIDE SEQUENCE [LARGE SCALE GENOMIC DNA]</scope>
    <source>
        <strain evidence="3 4">D-24</strain>
    </source>
</reference>
<organism evidence="3 4">
    <name type="scientific">Aequorivita aquimaris</name>
    <dbReference type="NCBI Taxonomy" id="1548749"/>
    <lineage>
        <taxon>Bacteria</taxon>
        <taxon>Pseudomonadati</taxon>
        <taxon>Bacteroidota</taxon>
        <taxon>Flavobacteriia</taxon>
        <taxon>Flavobacteriales</taxon>
        <taxon>Flavobacteriaceae</taxon>
        <taxon>Aequorivita</taxon>
    </lineage>
</organism>
<sequence length="368" mass="40528">MNENVFAGNPATFAPPTNDRIENAIDLNYGPLYYNDANVNFPDATFTGDGSSSGCNQVVGGIWYKFHATKNGNVSAFIQTNNGAIVTFYSADNGNVTNASQLTYVDQPSNLCAFGNLSQIDTITDTYYYIFMRNIDVSTIAINVSNTFASPENDFISMATEVSVNTPNNTYEDIHFLLATHEMDGGQNGCNTEDVPGIWYKFYSEVSMDVSALMSSDNIISSIIFYKSLNEGDAQSGSDLEHVVQTENPCGIQNTASITTEAGNWYYIFASTLEPYADVTIESMVLGVSENELEGFVYYPNPFTNEINFNAETNICEVNIFNVMGQKVYNQKINATKKNIDLSHLQSGIYIMKVTAEGSSATYKILKR</sequence>
<name>A0A137RIQ7_9FLAO</name>
<dbReference type="Proteomes" id="UP000070138">
    <property type="component" value="Unassembled WGS sequence"/>
</dbReference>
<proteinExistence type="predicted"/>
<dbReference type="STRING" id="1548749.LS48_06225"/>
<evidence type="ECO:0000313" key="4">
    <source>
        <dbReference type="Proteomes" id="UP000070138"/>
    </source>
</evidence>
<dbReference type="PATRIC" id="fig|1548749.3.peg.1319"/>
<accession>A0A137RIQ7</accession>
<feature type="domain" description="Secretion system C-terminal sorting" evidence="2">
    <location>
        <begin position="299"/>
        <end position="365"/>
    </location>
</feature>
<dbReference type="NCBIfam" id="TIGR04183">
    <property type="entry name" value="Por_Secre_tail"/>
    <property type="match status" value="1"/>
</dbReference>
<reference evidence="4" key="1">
    <citation type="submission" date="2014-10" db="EMBL/GenBank/DDBJ databases">
        <title>Genome sequencing of Vitellibacter sp. D-24.</title>
        <authorList>
            <person name="Thevarajoo S."/>
            <person name="Selvaratnam C."/>
            <person name="Goh K.M."/>
            <person name="Chong C.S."/>
        </authorList>
    </citation>
    <scope>NUCLEOTIDE SEQUENCE [LARGE SCALE GENOMIC DNA]</scope>
    <source>
        <strain evidence="4">D-24</strain>
    </source>
</reference>
<dbReference type="InterPro" id="IPR026444">
    <property type="entry name" value="Secre_tail"/>
</dbReference>
<dbReference type="RefSeq" id="WP_157881720.1">
    <property type="nucleotide sequence ID" value="NZ_JRWG01000003.1"/>
</dbReference>
<comment type="caution">
    <text evidence="3">The sequence shown here is derived from an EMBL/GenBank/DDBJ whole genome shotgun (WGS) entry which is preliminary data.</text>
</comment>